<evidence type="ECO:0008006" key="4">
    <source>
        <dbReference type="Google" id="ProtNLM"/>
    </source>
</evidence>
<keyword evidence="1" id="KW-0472">Membrane</keyword>
<organism evidence="2 3">
    <name type="scientific">Methanorbis furvi</name>
    <dbReference type="NCBI Taxonomy" id="3028299"/>
    <lineage>
        <taxon>Archaea</taxon>
        <taxon>Methanobacteriati</taxon>
        <taxon>Methanobacteriota</taxon>
        <taxon>Stenosarchaea group</taxon>
        <taxon>Methanomicrobia</taxon>
        <taxon>Methanomicrobiales</taxon>
        <taxon>Methanocorpusculaceae</taxon>
        <taxon>Methanorbis</taxon>
    </lineage>
</organism>
<sequence length="227" mass="24510">MAEQLTFNDILSSNLLTTVTSFSLTDMIIAMGLAFVLGLFIFFVYKQTYSGVMYSSGFGISLIAMALITTMIIIAIGSNIILSLGMVGALSIVRFRSAVKDPMDITYLFWAISAGIVLGAGLIPLAFFGSIAIGVFLLVFSRKKSRDQPFILVVDCDGDATEKKIMDILSLSVKKLVLRSKTVRTGSVELTVEVRLAGETSEFINRIATLPGVSSAVLVTYNGEYLT</sequence>
<keyword evidence="1" id="KW-0812">Transmembrane</keyword>
<dbReference type="Pfam" id="PF16316">
    <property type="entry name" value="DUF4956"/>
    <property type="match status" value="1"/>
</dbReference>
<evidence type="ECO:0000313" key="3">
    <source>
        <dbReference type="Proteomes" id="UP001273136"/>
    </source>
</evidence>
<gene>
    <name evidence="2" type="ORF">McpAg1_17210</name>
</gene>
<evidence type="ECO:0000313" key="2">
    <source>
        <dbReference type="EMBL" id="MDV0442477.1"/>
    </source>
</evidence>
<reference evidence="2" key="1">
    <citation type="submission" date="2023-06" db="EMBL/GenBank/DDBJ databases">
        <title>Genome sequence of Methancorpusculaceae sp. Ag1.</title>
        <authorList>
            <person name="Protasov E."/>
            <person name="Platt K."/>
            <person name="Poehlein A."/>
            <person name="Daniel R."/>
            <person name="Brune A."/>
        </authorList>
    </citation>
    <scope>NUCLEOTIDE SEQUENCE</scope>
    <source>
        <strain evidence="2">Ag1</strain>
    </source>
</reference>
<dbReference type="RefSeq" id="WP_338094899.1">
    <property type="nucleotide sequence ID" value="NZ_JAWDKA010000010.1"/>
</dbReference>
<keyword evidence="3" id="KW-1185">Reference proteome</keyword>
<feature type="transmembrane region" description="Helical" evidence="1">
    <location>
        <begin position="107"/>
        <end position="140"/>
    </location>
</feature>
<dbReference type="AlphaFoldDB" id="A0AAE4MCD6"/>
<protein>
    <recommendedName>
        <fullName evidence="4">DUF4956 domain-containing protein</fullName>
    </recommendedName>
</protein>
<comment type="caution">
    <text evidence="2">The sequence shown here is derived from an EMBL/GenBank/DDBJ whole genome shotgun (WGS) entry which is preliminary data.</text>
</comment>
<dbReference type="Proteomes" id="UP001273136">
    <property type="component" value="Unassembled WGS sequence"/>
</dbReference>
<keyword evidence="1" id="KW-1133">Transmembrane helix</keyword>
<feature type="transmembrane region" description="Helical" evidence="1">
    <location>
        <begin position="57"/>
        <end position="87"/>
    </location>
</feature>
<accession>A0AAE4MCD6</accession>
<feature type="transmembrane region" description="Helical" evidence="1">
    <location>
        <begin position="27"/>
        <end position="45"/>
    </location>
</feature>
<name>A0AAE4MCD6_9EURY</name>
<dbReference type="InterPro" id="IPR032531">
    <property type="entry name" value="DUF4956"/>
</dbReference>
<proteinExistence type="predicted"/>
<evidence type="ECO:0000256" key="1">
    <source>
        <dbReference type="SAM" id="Phobius"/>
    </source>
</evidence>
<dbReference type="EMBL" id="JAWDKA010000010">
    <property type="protein sequence ID" value="MDV0442477.1"/>
    <property type="molecule type" value="Genomic_DNA"/>
</dbReference>